<organism evidence="1">
    <name type="scientific">Sesamum radiatum</name>
    <name type="common">Black benniseed</name>
    <dbReference type="NCBI Taxonomy" id="300843"/>
    <lineage>
        <taxon>Eukaryota</taxon>
        <taxon>Viridiplantae</taxon>
        <taxon>Streptophyta</taxon>
        <taxon>Embryophyta</taxon>
        <taxon>Tracheophyta</taxon>
        <taxon>Spermatophyta</taxon>
        <taxon>Magnoliopsida</taxon>
        <taxon>eudicotyledons</taxon>
        <taxon>Gunneridae</taxon>
        <taxon>Pentapetalae</taxon>
        <taxon>asterids</taxon>
        <taxon>lamiids</taxon>
        <taxon>Lamiales</taxon>
        <taxon>Pedaliaceae</taxon>
        <taxon>Sesamum</taxon>
    </lineage>
</organism>
<protein>
    <submittedName>
        <fullName evidence="1">Uncharacterized protein</fullName>
    </submittedName>
</protein>
<comment type="caution">
    <text evidence="1">The sequence shown here is derived from an EMBL/GenBank/DDBJ whole genome shotgun (WGS) entry which is preliminary data.</text>
</comment>
<proteinExistence type="predicted"/>
<name>A0AAW2VQ69_SESRA</name>
<dbReference type="EMBL" id="JACGWJ010000003">
    <property type="protein sequence ID" value="KAL0431256.1"/>
    <property type="molecule type" value="Genomic_DNA"/>
</dbReference>
<reference evidence="1" key="1">
    <citation type="submission" date="2020-06" db="EMBL/GenBank/DDBJ databases">
        <authorList>
            <person name="Li T."/>
            <person name="Hu X."/>
            <person name="Zhang T."/>
            <person name="Song X."/>
            <person name="Zhang H."/>
            <person name="Dai N."/>
            <person name="Sheng W."/>
            <person name="Hou X."/>
            <person name="Wei L."/>
        </authorList>
    </citation>
    <scope>NUCLEOTIDE SEQUENCE</scope>
    <source>
        <strain evidence="1">G02</strain>
        <tissue evidence="1">Leaf</tissue>
    </source>
</reference>
<reference evidence="1" key="2">
    <citation type="journal article" date="2024" name="Plant">
        <title>Genomic evolution and insights into agronomic trait innovations of Sesamum species.</title>
        <authorList>
            <person name="Miao H."/>
            <person name="Wang L."/>
            <person name="Qu L."/>
            <person name="Liu H."/>
            <person name="Sun Y."/>
            <person name="Le M."/>
            <person name="Wang Q."/>
            <person name="Wei S."/>
            <person name="Zheng Y."/>
            <person name="Lin W."/>
            <person name="Duan Y."/>
            <person name="Cao H."/>
            <person name="Xiong S."/>
            <person name="Wang X."/>
            <person name="Wei L."/>
            <person name="Li C."/>
            <person name="Ma Q."/>
            <person name="Ju M."/>
            <person name="Zhao R."/>
            <person name="Li G."/>
            <person name="Mu C."/>
            <person name="Tian Q."/>
            <person name="Mei H."/>
            <person name="Zhang T."/>
            <person name="Gao T."/>
            <person name="Zhang H."/>
        </authorList>
    </citation>
    <scope>NUCLEOTIDE SEQUENCE</scope>
    <source>
        <strain evidence="1">G02</strain>
    </source>
</reference>
<sequence length="92" mass="9907">MTGIWRHRFGLGDQGDHNGTVASAVGNSEGKITLRCDGRCRGPVVRRAWRCTLVAMAALLKRIAQSASGLCGCTHGYMADTKQENNTRAIFG</sequence>
<dbReference type="AlphaFoldDB" id="A0AAW2VQ69"/>
<gene>
    <name evidence="1" type="ORF">Sradi_0751600</name>
</gene>
<evidence type="ECO:0000313" key="1">
    <source>
        <dbReference type="EMBL" id="KAL0431256.1"/>
    </source>
</evidence>
<accession>A0AAW2VQ69</accession>